<organism evidence="1 2">
    <name type="scientific">Halapricum desulfuricans</name>
    <dbReference type="NCBI Taxonomy" id="2841257"/>
    <lineage>
        <taxon>Archaea</taxon>
        <taxon>Methanobacteriati</taxon>
        <taxon>Methanobacteriota</taxon>
        <taxon>Stenosarchaea group</taxon>
        <taxon>Halobacteria</taxon>
        <taxon>Halobacteriales</taxon>
        <taxon>Haloarculaceae</taxon>
        <taxon>Halapricum</taxon>
    </lineage>
</organism>
<sequence>MIQAVKSPETYSQYKDKLHEGNHLFVCDKCGHYAGDPREHNFLARCPACESIVRFTRIIE</sequence>
<dbReference type="AlphaFoldDB" id="A0A897N0X8"/>
<gene>
    <name evidence="1" type="ORF">HSR121_2011</name>
</gene>
<evidence type="ECO:0000313" key="1">
    <source>
        <dbReference type="EMBL" id="QSG06344.1"/>
    </source>
</evidence>
<accession>A0A897N0X8</accession>
<proteinExistence type="predicted"/>
<evidence type="ECO:0000313" key="2">
    <source>
        <dbReference type="Proteomes" id="UP000663525"/>
    </source>
</evidence>
<evidence type="ECO:0008006" key="3">
    <source>
        <dbReference type="Google" id="ProtNLM"/>
    </source>
</evidence>
<name>A0A897N0X8_9EURY</name>
<reference evidence="1" key="1">
    <citation type="submission" date="2020-11" db="EMBL/GenBank/DDBJ databases">
        <title>Carbohydrate-dependent, anaerobic sulfur respiration: A novel catabolism in halophilic archaea.</title>
        <authorList>
            <person name="Sorokin D.Y."/>
            <person name="Messina E."/>
            <person name="Smedile F."/>
            <person name="La Cono V."/>
            <person name="Hallsworth J.E."/>
            <person name="Yakimov M.M."/>
        </authorList>
    </citation>
    <scope>NUCLEOTIDE SEQUENCE</scope>
    <source>
        <strain evidence="1">HSR12-1</strain>
    </source>
</reference>
<protein>
    <recommendedName>
        <fullName evidence="3">Rubrerythrin-like domain-containing protein</fullName>
    </recommendedName>
</protein>
<dbReference type="Proteomes" id="UP000663525">
    <property type="component" value="Chromosome"/>
</dbReference>
<dbReference type="EMBL" id="CP064787">
    <property type="protein sequence ID" value="QSG06344.1"/>
    <property type="molecule type" value="Genomic_DNA"/>
</dbReference>